<proteinExistence type="predicted"/>
<dbReference type="KEGG" id="rml:FF011L_11020"/>
<evidence type="ECO:0008006" key="5">
    <source>
        <dbReference type="Google" id="ProtNLM"/>
    </source>
</evidence>
<reference evidence="3 4" key="1">
    <citation type="submission" date="2019-02" db="EMBL/GenBank/DDBJ databases">
        <title>Deep-cultivation of Planctomycetes and their phenomic and genomic characterization uncovers novel biology.</title>
        <authorList>
            <person name="Wiegand S."/>
            <person name="Jogler M."/>
            <person name="Boedeker C."/>
            <person name="Pinto D."/>
            <person name="Vollmers J."/>
            <person name="Rivas-Marin E."/>
            <person name="Kohn T."/>
            <person name="Peeters S.H."/>
            <person name="Heuer A."/>
            <person name="Rast P."/>
            <person name="Oberbeckmann S."/>
            <person name="Bunk B."/>
            <person name="Jeske O."/>
            <person name="Meyerdierks A."/>
            <person name="Storesund J.E."/>
            <person name="Kallscheuer N."/>
            <person name="Luecker S."/>
            <person name="Lage O.M."/>
            <person name="Pohl T."/>
            <person name="Merkel B.J."/>
            <person name="Hornburger P."/>
            <person name="Mueller R.-W."/>
            <person name="Bruemmer F."/>
            <person name="Labrenz M."/>
            <person name="Spormann A.M."/>
            <person name="Op den Camp H."/>
            <person name="Overmann J."/>
            <person name="Amann R."/>
            <person name="Jetten M.S.M."/>
            <person name="Mascher T."/>
            <person name="Medema M.H."/>
            <person name="Devos D.P."/>
            <person name="Kaster A.-K."/>
            <person name="Ovreas L."/>
            <person name="Rohde M."/>
            <person name="Galperin M.Y."/>
            <person name="Jogler C."/>
        </authorList>
    </citation>
    <scope>NUCLEOTIDE SEQUENCE [LARGE SCALE GENOMIC DNA]</scope>
    <source>
        <strain evidence="3 4">FF011L</strain>
    </source>
</reference>
<feature type="signal peptide" evidence="2">
    <location>
        <begin position="1"/>
        <end position="20"/>
    </location>
</feature>
<feature type="region of interest" description="Disordered" evidence="1">
    <location>
        <begin position="28"/>
        <end position="107"/>
    </location>
</feature>
<evidence type="ECO:0000313" key="4">
    <source>
        <dbReference type="Proteomes" id="UP000320672"/>
    </source>
</evidence>
<accession>A0A517MBU6</accession>
<protein>
    <recommendedName>
        <fullName evidence="5">TIGR03009 domain-containing protein</fullName>
    </recommendedName>
</protein>
<name>A0A517MBU6_9BACT</name>
<dbReference type="Gene3D" id="2.50.20.10">
    <property type="entry name" value="Lipoprotein localisation LolA/LolB/LppX"/>
    <property type="match status" value="1"/>
</dbReference>
<evidence type="ECO:0000256" key="2">
    <source>
        <dbReference type="SAM" id="SignalP"/>
    </source>
</evidence>
<sequence length="377" mass="42299" precursor="true">MMRFLFVAVSCALAGSFAQGQAPANTAQRGYTAPQAGNGQAATSTAQNQNYQRQNQQLTPAQQHQLAQQRAASQQQAVRGTPTSASAGAAATAQMNTQQTEPKPPFAPLTAQQETELTQLLQAWEVQSNKVDRLECDFTRWHYDLVAAPAGVHATWAKGEIRYASPDKGMFKVNELKFFKGMQAGKPQYDVSEGQFGEYWVCNGQQLLDFDRGEKKCTIQDLPPEMQGTDIFESPLPFVFNLDANKIRERYWVRTVESPKKGMIVVEAWPKRQEDRAQYRLVQIVLDPQSFLPQALLMYAPNYNAQAAPAWDHYEFSNVKRNSIIGGLESFLNRFIEKPDKTWTIVRERYQPPAENNVPEGNRNIQAAQAPGGPQRQ</sequence>
<dbReference type="EMBL" id="CP036262">
    <property type="protein sequence ID" value="QDS92360.1"/>
    <property type="molecule type" value="Genomic_DNA"/>
</dbReference>
<feature type="region of interest" description="Disordered" evidence="1">
    <location>
        <begin position="352"/>
        <end position="377"/>
    </location>
</feature>
<feature type="compositionally biased region" description="Polar residues" evidence="1">
    <location>
        <begin position="28"/>
        <end position="46"/>
    </location>
</feature>
<feature type="compositionally biased region" description="Low complexity" evidence="1">
    <location>
        <begin position="47"/>
        <end position="93"/>
    </location>
</feature>
<evidence type="ECO:0000256" key="1">
    <source>
        <dbReference type="SAM" id="MobiDB-lite"/>
    </source>
</evidence>
<feature type="chain" id="PRO_5022081272" description="TIGR03009 domain-containing protein" evidence="2">
    <location>
        <begin position="21"/>
        <end position="377"/>
    </location>
</feature>
<dbReference type="NCBIfam" id="TIGR03009">
    <property type="entry name" value="plancto_dom_2"/>
    <property type="match status" value="1"/>
</dbReference>
<keyword evidence="2" id="KW-0732">Signal</keyword>
<dbReference type="RefSeq" id="WP_246109756.1">
    <property type="nucleotide sequence ID" value="NZ_CP036262.1"/>
</dbReference>
<organism evidence="3 4">
    <name type="scientific">Roseimaritima multifibrata</name>
    <dbReference type="NCBI Taxonomy" id="1930274"/>
    <lineage>
        <taxon>Bacteria</taxon>
        <taxon>Pseudomonadati</taxon>
        <taxon>Planctomycetota</taxon>
        <taxon>Planctomycetia</taxon>
        <taxon>Pirellulales</taxon>
        <taxon>Pirellulaceae</taxon>
        <taxon>Roseimaritima</taxon>
    </lineage>
</organism>
<gene>
    <name evidence="3" type="ORF">FF011L_11020</name>
</gene>
<keyword evidence="4" id="KW-1185">Reference proteome</keyword>
<dbReference type="Proteomes" id="UP000320672">
    <property type="component" value="Chromosome"/>
</dbReference>
<evidence type="ECO:0000313" key="3">
    <source>
        <dbReference type="EMBL" id="QDS92360.1"/>
    </source>
</evidence>
<dbReference type="InterPro" id="IPR017461">
    <property type="entry name" value="CHP03009_planctomycetes"/>
</dbReference>
<dbReference type="AlphaFoldDB" id="A0A517MBU6"/>
<feature type="compositionally biased region" description="Low complexity" evidence="1">
    <location>
        <begin position="366"/>
        <end position="377"/>
    </location>
</feature>